<dbReference type="NCBIfam" id="NF033545">
    <property type="entry name" value="transpos_IS630"/>
    <property type="match status" value="1"/>
</dbReference>
<name>A6TUX7_ALKMQ</name>
<dbReference type="KEGG" id="amt:Amet_3897"/>
<evidence type="ECO:0000313" key="1">
    <source>
        <dbReference type="EMBL" id="ABR49995.1"/>
    </source>
</evidence>
<evidence type="ECO:0000313" key="2">
    <source>
        <dbReference type="Proteomes" id="UP000001572"/>
    </source>
</evidence>
<dbReference type="STRING" id="293826.Amet_3897"/>
<dbReference type="AlphaFoldDB" id="A6TUX7"/>
<dbReference type="InterPro" id="IPR047655">
    <property type="entry name" value="Transpos_IS630-like"/>
</dbReference>
<dbReference type="Proteomes" id="UP000001572">
    <property type="component" value="Chromosome"/>
</dbReference>
<evidence type="ECO:0008006" key="3">
    <source>
        <dbReference type="Google" id="ProtNLM"/>
    </source>
</evidence>
<gene>
    <name evidence="1" type="ordered locus">Amet_3897</name>
</gene>
<dbReference type="eggNOG" id="COG3415">
    <property type="taxonomic scope" value="Bacteria"/>
</dbReference>
<organism evidence="1 2">
    <name type="scientific">Alkaliphilus metalliredigens (strain QYMF)</name>
    <dbReference type="NCBI Taxonomy" id="293826"/>
    <lineage>
        <taxon>Bacteria</taxon>
        <taxon>Bacillati</taxon>
        <taxon>Bacillota</taxon>
        <taxon>Clostridia</taxon>
        <taxon>Peptostreptococcales</taxon>
        <taxon>Natronincolaceae</taxon>
        <taxon>Alkaliphilus</taxon>
    </lineage>
</organism>
<reference evidence="2" key="1">
    <citation type="journal article" date="2016" name="Genome Announc.">
        <title>Complete genome sequence of Alkaliphilus metalliredigens strain QYMF, an alkaliphilic and metal-reducing bacterium isolated from borax-contaminated leachate ponds.</title>
        <authorList>
            <person name="Hwang C."/>
            <person name="Copeland A."/>
            <person name="Lucas S."/>
            <person name="Lapidus A."/>
            <person name="Barry K."/>
            <person name="Detter J.C."/>
            <person name="Glavina Del Rio T."/>
            <person name="Hammon N."/>
            <person name="Israni S."/>
            <person name="Dalin E."/>
            <person name="Tice H."/>
            <person name="Pitluck S."/>
            <person name="Chertkov O."/>
            <person name="Brettin T."/>
            <person name="Bruce D."/>
            <person name="Han C."/>
            <person name="Schmutz J."/>
            <person name="Larimer F."/>
            <person name="Land M.L."/>
            <person name="Hauser L."/>
            <person name="Kyrpides N."/>
            <person name="Mikhailova N."/>
            <person name="Ye Q."/>
            <person name="Zhou J."/>
            <person name="Richardson P."/>
            <person name="Fields M.W."/>
        </authorList>
    </citation>
    <scope>NUCLEOTIDE SEQUENCE [LARGE SCALE GENOMIC DNA]</scope>
    <source>
        <strain evidence="2">QYMF</strain>
    </source>
</reference>
<dbReference type="InterPro" id="IPR009057">
    <property type="entry name" value="Homeodomain-like_sf"/>
</dbReference>
<dbReference type="SUPFAM" id="SSF46689">
    <property type="entry name" value="Homeodomain-like"/>
    <property type="match status" value="1"/>
</dbReference>
<accession>A6TUX7</accession>
<sequence length="294" mass="33613">MKKKYIVKLTNEEHQELTDIISKGKSPAYKIKHANILLKANTDGPNWIDRQIAEAFNCHSNTITNVKKRFVEEGLDSALDRKKRDPSTLPRKFDGVDQAKIIALACSTPLADHSHWTLRLLANKVVELNIVDSISHQTVSRILKKNDLKPHQSKYWMIPPEQDAAFVCAMEDVLDLYQRPYDSNKPVVCMDEQPIQLIRETRTPLPLEPGKPERHDYEYERNGTANAFMFTEPLGCNRSVHITETSAKEIFEVEKLKALADKGYYNAQDLKKCEKEGITTYVSKQVFPNTTGEE</sequence>
<protein>
    <recommendedName>
        <fullName evidence="3">Transposase</fullName>
    </recommendedName>
</protein>
<dbReference type="HOGENOM" id="CLU_041125_5_1_9"/>
<proteinExistence type="predicted"/>
<dbReference type="Pfam" id="PF13565">
    <property type="entry name" value="HTH_32"/>
    <property type="match status" value="1"/>
</dbReference>
<dbReference type="EMBL" id="CP000724">
    <property type="protein sequence ID" value="ABR49995.1"/>
    <property type="molecule type" value="Genomic_DNA"/>
</dbReference>
<keyword evidence="2" id="KW-1185">Reference proteome</keyword>